<dbReference type="GO" id="GO:0004497">
    <property type="term" value="F:monooxygenase activity"/>
    <property type="evidence" value="ECO:0007669"/>
    <property type="project" value="InterPro"/>
</dbReference>
<dbReference type="PANTHER" id="PTHR24305:SF227">
    <property type="entry name" value="P450, PUTATIVE (EUROFUNG)-RELATED"/>
    <property type="match status" value="1"/>
</dbReference>
<dbReference type="InterPro" id="IPR050121">
    <property type="entry name" value="Cytochrome_P450_monoxygenase"/>
</dbReference>
<dbReference type="EMBL" id="MU004322">
    <property type="protein sequence ID" value="KAF2657690.1"/>
    <property type="molecule type" value="Genomic_DNA"/>
</dbReference>
<dbReference type="AlphaFoldDB" id="A0A6A6TD00"/>
<comment type="cofactor">
    <cofactor evidence="1">
        <name>heme</name>
        <dbReference type="ChEBI" id="CHEBI:30413"/>
    </cofactor>
</comment>
<dbReference type="FunFam" id="1.10.630.10:FF:000051">
    <property type="entry name" value="Cytochrome P450 monooxygenase (Fum15)"/>
    <property type="match status" value="1"/>
</dbReference>
<name>A0A6A6TD00_9PLEO</name>
<protein>
    <submittedName>
        <fullName evidence="3">Cytochrome P450</fullName>
    </submittedName>
</protein>
<dbReference type="GO" id="GO:0005506">
    <property type="term" value="F:iron ion binding"/>
    <property type="evidence" value="ECO:0007669"/>
    <property type="project" value="InterPro"/>
</dbReference>
<dbReference type="InterPro" id="IPR036396">
    <property type="entry name" value="Cyt_P450_sf"/>
</dbReference>
<accession>A0A6A6TD00</accession>
<keyword evidence="1" id="KW-0349">Heme</keyword>
<evidence type="ECO:0000256" key="2">
    <source>
        <dbReference type="SAM" id="Phobius"/>
    </source>
</evidence>
<keyword evidence="1" id="KW-0408">Iron</keyword>
<keyword evidence="4" id="KW-1185">Reference proteome</keyword>
<reference evidence="3" key="1">
    <citation type="journal article" date="2020" name="Stud. Mycol.">
        <title>101 Dothideomycetes genomes: a test case for predicting lifestyles and emergence of pathogens.</title>
        <authorList>
            <person name="Haridas S."/>
            <person name="Albert R."/>
            <person name="Binder M."/>
            <person name="Bloem J."/>
            <person name="Labutti K."/>
            <person name="Salamov A."/>
            <person name="Andreopoulos B."/>
            <person name="Baker S."/>
            <person name="Barry K."/>
            <person name="Bills G."/>
            <person name="Bluhm B."/>
            <person name="Cannon C."/>
            <person name="Castanera R."/>
            <person name="Culley D."/>
            <person name="Daum C."/>
            <person name="Ezra D."/>
            <person name="Gonzalez J."/>
            <person name="Henrissat B."/>
            <person name="Kuo A."/>
            <person name="Liang C."/>
            <person name="Lipzen A."/>
            <person name="Lutzoni F."/>
            <person name="Magnuson J."/>
            <person name="Mondo S."/>
            <person name="Nolan M."/>
            <person name="Ohm R."/>
            <person name="Pangilinan J."/>
            <person name="Park H.-J."/>
            <person name="Ramirez L."/>
            <person name="Alfaro M."/>
            <person name="Sun H."/>
            <person name="Tritt A."/>
            <person name="Yoshinaga Y."/>
            <person name="Zwiers L.-H."/>
            <person name="Turgeon B."/>
            <person name="Goodwin S."/>
            <person name="Spatafora J."/>
            <person name="Crous P."/>
            <person name="Grigoriev I."/>
        </authorList>
    </citation>
    <scope>NUCLEOTIDE SEQUENCE</scope>
    <source>
        <strain evidence="3">CBS 122681</strain>
    </source>
</reference>
<proteinExistence type="predicted"/>
<gene>
    <name evidence="3" type="ORF">K491DRAFT_690765</name>
</gene>
<dbReference type="OrthoDB" id="1470350at2759"/>
<feature type="binding site" description="axial binding residue" evidence="1">
    <location>
        <position position="482"/>
    </location>
    <ligand>
        <name>heme</name>
        <dbReference type="ChEBI" id="CHEBI:30413"/>
    </ligand>
    <ligandPart>
        <name>Fe</name>
        <dbReference type="ChEBI" id="CHEBI:18248"/>
    </ligandPart>
</feature>
<dbReference type="PRINTS" id="PR00463">
    <property type="entry name" value="EP450I"/>
</dbReference>
<dbReference type="Proteomes" id="UP000799324">
    <property type="component" value="Unassembled WGS sequence"/>
</dbReference>
<keyword evidence="1" id="KW-0479">Metal-binding</keyword>
<dbReference type="CDD" id="cd11069">
    <property type="entry name" value="CYP_FUM15-like"/>
    <property type="match status" value="1"/>
</dbReference>
<evidence type="ECO:0000256" key="1">
    <source>
        <dbReference type="PIRSR" id="PIRSR602401-1"/>
    </source>
</evidence>
<dbReference type="GO" id="GO:0016705">
    <property type="term" value="F:oxidoreductase activity, acting on paired donors, with incorporation or reduction of molecular oxygen"/>
    <property type="evidence" value="ECO:0007669"/>
    <property type="project" value="InterPro"/>
</dbReference>
<dbReference type="InterPro" id="IPR002401">
    <property type="entry name" value="Cyt_P450_E_grp-I"/>
</dbReference>
<evidence type="ECO:0000313" key="4">
    <source>
        <dbReference type="Proteomes" id="UP000799324"/>
    </source>
</evidence>
<evidence type="ECO:0000313" key="3">
    <source>
        <dbReference type="EMBL" id="KAF2657690.1"/>
    </source>
</evidence>
<sequence length="538" mass="60041">MAVQKRFLLLLAASVTLFTSRYAPQLSIASSFILNTVTLFAAEIFALVAWWTVVYPLFLSPLRHLPQPKNAHFLLGHFRTIIKGPSGEPQRDWIDEVDNDGVLYYRWIFNEARVLPTSPKALAEVLVQKNYEFIKPKRLRDGLGRLLGVGILLAEGDEHKRQRRLLMPAFSFRHVKDLYPIFWNKSREMTNAMAAAIKSNPASAVLEVREWASRATLDIIGVAGMGQDFNAIEDPSNELYRTYHTIFSPSKAARYMQVLAIVAPNWLVRILPLKRNDEIKDAISTIRKVASNLIRDKRAQLEKGGRTDLDILSVAIESGGFSDEDLVNQLMTFLAAGHETTASALTWAAYLLCKNTDAQSKLRDEIRTALPSIWSSDTAITSQDIDKLPYLNAVLNETMRVFPPVPITLREAANDTTIAGHFVPKGTTIAICPWAINTSKALWGDDAREFKPERWLGAGKANTGGAESNYAVTTFLHGPRSCIGKDFAKAEFACLVASLVGRFEFRLQDPGYEPEIQGGITARPKDGLRVVLREVEGW</sequence>
<keyword evidence="2" id="KW-0812">Transmembrane</keyword>
<dbReference type="Gene3D" id="1.10.630.10">
    <property type="entry name" value="Cytochrome P450"/>
    <property type="match status" value="1"/>
</dbReference>
<dbReference type="SUPFAM" id="SSF48264">
    <property type="entry name" value="Cytochrome P450"/>
    <property type="match status" value="1"/>
</dbReference>
<dbReference type="GO" id="GO:0020037">
    <property type="term" value="F:heme binding"/>
    <property type="evidence" value="ECO:0007669"/>
    <property type="project" value="InterPro"/>
</dbReference>
<dbReference type="PANTHER" id="PTHR24305">
    <property type="entry name" value="CYTOCHROME P450"/>
    <property type="match status" value="1"/>
</dbReference>
<feature type="transmembrane region" description="Helical" evidence="2">
    <location>
        <begin position="39"/>
        <end position="59"/>
    </location>
</feature>
<dbReference type="InterPro" id="IPR001128">
    <property type="entry name" value="Cyt_P450"/>
</dbReference>
<dbReference type="PRINTS" id="PR00385">
    <property type="entry name" value="P450"/>
</dbReference>
<keyword evidence="2" id="KW-0472">Membrane</keyword>
<dbReference type="Pfam" id="PF00067">
    <property type="entry name" value="p450"/>
    <property type="match status" value="1"/>
</dbReference>
<organism evidence="3 4">
    <name type="scientific">Lophiostoma macrostomum CBS 122681</name>
    <dbReference type="NCBI Taxonomy" id="1314788"/>
    <lineage>
        <taxon>Eukaryota</taxon>
        <taxon>Fungi</taxon>
        <taxon>Dikarya</taxon>
        <taxon>Ascomycota</taxon>
        <taxon>Pezizomycotina</taxon>
        <taxon>Dothideomycetes</taxon>
        <taxon>Pleosporomycetidae</taxon>
        <taxon>Pleosporales</taxon>
        <taxon>Lophiostomataceae</taxon>
        <taxon>Lophiostoma</taxon>
    </lineage>
</organism>
<keyword evidence="2" id="KW-1133">Transmembrane helix</keyword>